<evidence type="ECO:0000256" key="6">
    <source>
        <dbReference type="ARBA" id="ARBA00023069"/>
    </source>
</evidence>
<dbReference type="Gene3D" id="1.10.238.10">
    <property type="entry name" value="EF-hand"/>
    <property type="match status" value="1"/>
</dbReference>
<evidence type="ECO:0000313" key="12">
    <source>
        <dbReference type="Proteomes" id="UP000708148"/>
    </source>
</evidence>
<feature type="domain" description="EF-hand" evidence="9">
    <location>
        <begin position="546"/>
        <end position="581"/>
    </location>
</feature>
<feature type="domain" description="EF-hand" evidence="9">
    <location>
        <begin position="592"/>
        <end position="617"/>
    </location>
</feature>
<evidence type="ECO:0000256" key="4">
    <source>
        <dbReference type="ARBA" id="ARBA00022837"/>
    </source>
</evidence>
<dbReference type="SMART" id="SM00054">
    <property type="entry name" value="EFh"/>
    <property type="match status" value="2"/>
</dbReference>
<evidence type="ECO:0000259" key="10">
    <source>
        <dbReference type="PROSITE" id="PS51336"/>
    </source>
</evidence>
<dbReference type="Pfam" id="PF06565">
    <property type="entry name" value="DM10_dom"/>
    <property type="match status" value="3"/>
</dbReference>
<evidence type="ECO:0000313" key="11">
    <source>
        <dbReference type="EMBL" id="CAD7701459.1"/>
    </source>
</evidence>
<dbReference type="OrthoDB" id="10255210at2759"/>
<reference evidence="11" key="1">
    <citation type="submission" date="2020-12" db="EMBL/GenBank/DDBJ databases">
        <authorList>
            <person name="Iha C."/>
        </authorList>
    </citation>
    <scope>NUCLEOTIDE SEQUENCE</scope>
</reference>
<dbReference type="InterPro" id="IPR040193">
    <property type="entry name" value="EFHC1/EFHC2/EFHB"/>
</dbReference>
<gene>
    <name evidence="11" type="ORF">OSTQU699_LOCUS6818</name>
</gene>
<dbReference type="GO" id="GO:0007052">
    <property type="term" value="P:mitotic spindle organization"/>
    <property type="evidence" value="ECO:0007669"/>
    <property type="project" value="TreeGrafter"/>
</dbReference>
<dbReference type="Proteomes" id="UP000708148">
    <property type="component" value="Unassembled WGS sequence"/>
</dbReference>
<keyword evidence="5" id="KW-0282">Flagellum</keyword>
<dbReference type="InterPro" id="IPR011992">
    <property type="entry name" value="EF-hand-dom_pair"/>
</dbReference>
<comment type="caution">
    <text evidence="11">The sequence shown here is derived from an EMBL/GenBank/DDBJ whole genome shotgun (WGS) entry which is preliminary data.</text>
</comment>
<dbReference type="Gene3D" id="2.30.29.170">
    <property type="match status" value="3"/>
</dbReference>
<dbReference type="PROSITE" id="PS00018">
    <property type="entry name" value="EF_HAND_1"/>
    <property type="match status" value="2"/>
</dbReference>
<feature type="domain" description="DM10" evidence="10">
    <location>
        <begin position="79"/>
        <end position="183"/>
    </location>
</feature>
<keyword evidence="8" id="KW-0966">Cell projection</keyword>
<comment type="subcellular location">
    <subcellularLocation>
        <location evidence="1">Cytoplasm</location>
        <location evidence="1">Cytoskeleton</location>
        <location evidence="1">Flagellum axoneme</location>
    </subcellularLocation>
</comment>
<evidence type="ECO:0000259" key="9">
    <source>
        <dbReference type="PROSITE" id="PS50222"/>
    </source>
</evidence>
<dbReference type="PROSITE" id="PS50222">
    <property type="entry name" value="EF_HAND_2"/>
    <property type="match status" value="2"/>
</dbReference>
<protein>
    <submittedName>
        <fullName evidence="11">Uncharacterized protein</fullName>
    </submittedName>
</protein>
<evidence type="ECO:0000256" key="7">
    <source>
        <dbReference type="ARBA" id="ARBA00023212"/>
    </source>
</evidence>
<dbReference type="SUPFAM" id="SSF47473">
    <property type="entry name" value="EF-hand"/>
    <property type="match status" value="1"/>
</dbReference>
<evidence type="ECO:0000256" key="8">
    <source>
        <dbReference type="ARBA" id="ARBA00023273"/>
    </source>
</evidence>
<dbReference type="PROSITE" id="PS51336">
    <property type="entry name" value="DM10"/>
    <property type="match status" value="3"/>
</dbReference>
<dbReference type="SMART" id="SM00676">
    <property type="entry name" value="DM10"/>
    <property type="match status" value="3"/>
</dbReference>
<dbReference type="GO" id="GO:0005509">
    <property type="term" value="F:calcium ion binding"/>
    <property type="evidence" value="ECO:0007669"/>
    <property type="project" value="InterPro"/>
</dbReference>
<dbReference type="GO" id="GO:0000281">
    <property type="term" value="P:mitotic cytokinesis"/>
    <property type="evidence" value="ECO:0007669"/>
    <property type="project" value="TreeGrafter"/>
</dbReference>
<keyword evidence="3" id="KW-0677">Repeat</keyword>
<dbReference type="GO" id="GO:0072686">
    <property type="term" value="C:mitotic spindle"/>
    <property type="evidence" value="ECO:0007669"/>
    <property type="project" value="TreeGrafter"/>
</dbReference>
<keyword evidence="6" id="KW-0969">Cilium</keyword>
<dbReference type="PANTHER" id="PTHR12086:SF9">
    <property type="entry name" value="EF-HAND DOMAIN-CONTAINING PROTEIN 1"/>
    <property type="match status" value="1"/>
</dbReference>
<feature type="domain" description="DM10" evidence="10">
    <location>
        <begin position="248"/>
        <end position="361"/>
    </location>
</feature>
<keyword evidence="7" id="KW-0206">Cytoskeleton</keyword>
<dbReference type="Pfam" id="PF13499">
    <property type="entry name" value="EF-hand_7"/>
    <property type="match status" value="1"/>
</dbReference>
<dbReference type="InterPro" id="IPR006602">
    <property type="entry name" value="DM10_dom"/>
</dbReference>
<evidence type="ECO:0000256" key="5">
    <source>
        <dbReference type="ARBA" id="ARBA00022846"/>
    </source>
</evidence>
<accession>A0A8S1J5F7</accession>
<dbReference type="AlphaFoldDB" id="A0A8S1J5F7"/>
<evidence type="ECO:0000256" key="2">
    <source>
        <dbReference type="ARBA" id="ARBA00022490"/>
    </source>
</evidence>
<sequence length="634" mass="72980">MQVLHAINGMLHTPIVPGEKTFKKGQSLHYINGYATERPLKLVGDIWGAEPVTKRQQEAALSSPKWDPSSTLPKWVENDRKVLRFYGYLKESVAECRLENHRIRKVVIYYYLSDDTMHVAEPKKDNSGLPQGVFVKRHKMTKEDGSPFTPKDFALGQTVDVYGRKVFLIDCDDFTREYMTSKMGVQVGESLQCTTDPIEVYQAAYKRKETGIPPNPRTDDLTRFLEAKLGKPPNVLEEDRLQQFLENNRRVLRFWCLWDDRTSLYGDRRPYVLHYFLEDDTGEILEVNENNSGRDPFPIFLKRGPLKKEQAAFMSVTNRTYKDQCYCPEDFRLGSSVHIQNRSFLIHDCDDFTRRWYMENLGLPEEALRSLDTTEPIPPCAKSALPPHNDYGTLEDTQQNCLSLLPKPPKKNFHKLMNKDSIVLRFRARMLETDRFKLSVADRDRKFIISYFMADDTISVYEPPLRNSGIIGGKFLERSRIFKPSSEEAYSCCDLYYGATIVIHRRSFELLEADEFTYTYMENNRHVFVMADTDALMRSLQKQVSGREDEVRTCFINVDTDGTGCLSMSELEAALEKANFKFTKHQAVALGRRMDKDKSGQIDVEEFLTAIGVTAADAPEKSDANEVSNTEVDK</sequence>
<dbReference type="InterPro" id="IPR002048">
    <property type="entry name" value="EF_hand_dom"/>
</dbReference>
<dbReference type="GO" id="GO:0005930">
    <property type="term" value="C:axoneme"/>
    <property type="evidence" value="ECO:0007669"/>
    <property type="project" value="TreeGrafter"/>
</dbReference>
<proteinExistence type="predicted"/>
<name>A0A8S1J5F7_9CHLO</name>
<dbReference type="GO" id="GO:0043014">
    <property type="term" value="F:alpha-tubulin binding"/>
    <property type="evidence" value="ECO:0007669"/>
    <property type="project" value="TreeGrafter"/>
</dbReference>
<feature type="domain" description="DM10" evidence="10">
    <location>
        <begin position="420"/>
        <end position="525"/>
    </location>
</feature>
<organism evidence="11 12">
    <name type="scientific">Ostreobium quekettii</name>
    <dbReference type="NCBI Taxonomy" id="121088"/>
    <lineage>
        <taxon>Eukaryota</taxon>
        <taxon>Viridiplantae</taxon>
        <taxon>Chlorophyta</taxon>
        <taxon>core chlorophytes</taxon>
        <taxon>Ulvophyceae</taxon>
        <taxon>TCBD clade</taxon>
        <taxon>Bryopsidales</taxon>
        <taxon>Ostreobineae</taxon>
        <taxon>Ostreobiaceae</taxon>
        <taxon>Ostreobium</taxon>
    </lineage>
</organism>
<dbReference type="PANTHER" id="PTHR12086">
    <property type="entry name" value="EF-HAND DOMAIN C-TERMINAL CONTAINING PROTEIN"/>
    <property type="match status" value="1"/>
</dbReference>
<dbReference type="FunFam" id="2.30.29.170:FF:000002">
    <property type="entry name" value="EF-hand domain (C-terminal) containing 1"/>
    <property type="match status" value="1"/>
</dbReference>
<evidence type="ECO:0000256" key="1">
    <source>
        <dbReference type="ARBA" id="ARBA00004611"/>
    </source>
</evidence>
<evidence type="ECO:0000256" key="3">
    <source>
        <dbReference type="ARBA" id="ARBA00022737"/>
    </source>
</evidence>
<dbReference type="EMBL" id="CAJHUC010001544">
    <property type="protein sequence ID" value="CAD7701459.1"/>
    <property type="molecule type" value="Genomic_DNA"/>
</dbReference>
<dbReference type="GO" id="GO:0060285">
    <property type="term" value="P:cilium-dependent cell motility"/>
    <property type="evidence" value="ECO:0007669"/>
    <property type="project" value="TreeGrafter"/>
</dbReference>
<dbReference type="FunFam" id="2.30.29.170:FF:000001">
    <property type="entry name" value="EF-hand domain containing 1"/>
    <property type="match status" value="1"/>
</dbReference>
<dbReference type="FunFam" id="2.30.29.170:FF:000004">
    <property type="entry name" value="EF-hand domain containing 2"/>
    <property type="match status" value="1"/>
</dbReference>
<keyword evidence="2" id="KW-0963">Cytoplasm</keyword>
<keyword evidence="12" id="KW-1185">Reference proteome</keyword>
<dbReference type="CDD" id="cd00051">
    <property type="entry name" value="EFh"/>
    <property type="match status" value="1"/>
</dbReference>
<dbReference type="InterPro" id="IPR018247">
    <property type="entry name" value="EF_Hand_1_Ca_BS"/>
</dbReference>
<keyword evidence="4" id="KW-0106">Calcium</keyword>